<dbReference type="SUPFAM" id="SSF52980">
    <property type="entry name" value="Restriction endonuclease-like"/>
    <property type="match status" value="1"/>
</dbReference>
<sequence length="121" mass="13679">MSLGNKGEELAANFLKENGYKIICRNYKTKLGEIDIIAKEKGAFCFIEVKTRASDRFGLGSEAVSRLKQRQVAKAALSFLKEKGLLNRKARFDVISIDYFYPKARVNLIKNAFDLDGAFTY</sequence>
<accession>A0A2G9YKJ3</accession>
<dbReference type="GO" id="GO:0003676">
    <property type="term" value="F:nucleic acid binding"/>
    <property type="evidence" value="ECO:0007669"/>
    <property type="project" value="InterPro"/>
</dbReference>
<dbReference type="NCBIfam" id="NF009150">
    <property type="entry name" value="PRK12497.1-3"/>
    <property type="match status" value="1"/>
</dbReference>
<evidence type="ECO:0000256" key="2">
    <source>
        <dbReference type="HAMAP-Rule" id="MF_00048"/>
    </source>
</evidence>
<organism evidence="3 4">
    <name type="scientific">Candidatus Sherwoodlollariibacterium unditelluris</name>
    <dbReference type="NCBI Taxonomy" id="1974757"/>
    <lineage>
        <taxon>Bacteria</taxon>
        <taxon>Pseudomonadati</taxon>
        <taxon>Candidatus Omnitrophota</taxon>
        <taxon>Candidatus Sherwoodlollariibacterium</taxon>
    </lineage>
</organism>
<dbReference type="EMBL" id="PCRK01000023">
    <property type="protein sequence ID" value="PIP19767.1"/>
    <property type="molecule type" value="Genomic_DNA"/>
</dbReference>
<comment type="caution">
    <text evidence="3">The sequence shown here is derived from an EMBL/GenBank/DDBJ whole genome shotgun (WGS) entry which is preliminary data.</text>
</comment>
<dbReference type="InterPro" id="IPR011856">
    <property type="entry name" value="tRNA_endonuc-like_dom_sf"/>
</dbReference>
<dbReference type="InterPro" id="IPR011335">
    <property type="entry name" value="Restrct_endonuc-II-like"/>
</dbReference>
<evidence type="ECO:0000313" key="4">
    <source>
        <dbReference type="Proteomes" id="UP000231292"/>
    </source>
</evidence>
<dbReference type="PANTHER" id="PTHR34039">
    <property type="entry name" value="UPF0102 PROTEIN YRAN"/>
    <property type="match status" value="1"/>
</dbReference>
<proteinExistence type="inferred from homology"/>
<dbReference type="Pfam" id="PF02021">
    <property type="entry name" value="UPF0102"/>
    <property type="match status" value="1"/>
</dbReference>
<protein>
    <recommendedName>
        <fullName evidence="2">UPF0102 protein COX41_01245</fullName>
    </recommendedName>
</protein>
<comment type="similarity">
    <text evidence="1 2">Belongs to the UPF0102 family.</text>
</comment>
<dbReference type="PANTHER" id="PTHR34039:SF1">
    <property type="entry name" value="UPF0102 PROTEIN YRAN"/>
    <property type="match status" value="1"/>
</dbReference>
<reference evidence="3 4" key="1">
    <citation type="submission" date="2017-09" db="EMBL/GenBank/DDBJ databases">
        <title>Depth-based differentiation of microbial function through sediment-hosted aquifers and enrichment of novel symbionts in the deep terrestrial subsurface.</title>
        <authorList>
            <person name="Probst A.J."/>
            <person name="Ladd B."/>
            <person name="Jarett J.K."/>
            <person name="Geller-Mcgrath D.E."/>
            <person name="Sieber C.M."/>
            <person name="Emerson J.B."/>
            <person name="Anantharaman K."/>
            <person name="Thomas B.C."/>
            <person name="Malmstrom R."/>
            <person name="Stieglmeier M."/>
            <person name="Klingl A."/>
            <person name="Woyke T."/>
            <person name="Ryan C.M."/>
            <person name="Banfield J.F."/>
        </authorList>
    </citation>
    <scope>NUCLEOTIDE SEQUENCE [LARGE SCALE GENOMIC DNA]</scope>
    <source>
        <strain evidence="3">CG23_combo_of_CG06-09_8_20_14_all_41_10</strain>
    </source>
</reference>
<evidence type="ECO:0000256" key="1">
    <source>
        <dbReference type="ARBA" id="ARBA00006738"/>
    </source>
</evidence>
<dbReference type="HAMAP" id="MF_00048">
    <property type="entry name" value="UPF0102"/>
    <property type="match status" value="1"/>
</dbReference>
<name>A0A2G9YKJ3_9BACT</name>
<dbReference type="InterPro" id="IPR003509">
    <property type="entry name" value="UPF0102_YraN-like"/>
</dbReference>
<dbReference type="Proteomes" id="UP000231292">
    <property type="component" value="Unassembled WGS sequence"/>
</dbReference>
<gene>
    <name evidence="3" type="ORF">COX41_01245</name>
</gene>
<dbReference type="CDD" id="cd20736">
    <property type="entry name" value="PoNe_Nuclease"/>
    <property type="match status" value="1"/>
</dbReference>
<dbReference type="AlphaFoldDB" id="A0A2G9YKJ3"/>
<dbReference type="NCBIfam" id="TIGR00252">
    <property type="entry name" value="YraN family protein"/>
    <property type="match status" value="1"/>
</dbReference>
<dbReference type="Gene3D" id="3.40.1350.10">
    <property type="match status" value="1"/>
</dbReference>
<evidence type="ECO:0000313" key="3">
    <source>
        <dbReference type="EMBL" id="PIP19767.1"/>
    </source>
</evidence>